<dbReference type="Gene3D" id="3.30.70.270">
    <property type="match status" value="1"/>
</dbReference>
<dbReference type="GO" id="GO:0003676">
    <property type="term" value="F:nucleic acid binding"/>
    <property type="evidence" value="ECO:0007669"/>
    <property type="project" value="InterPro"/>
</dbReference>
<dbReference type="Proteomes" id="UP001249851">
    <property type="component" value="Unassembled WGS sequence"/>
</dbReference>
<evidence type="ECO:0000313" key="4">
    <source>
        <dbReference type="EMBL" id="KAK2554095.1"/>
    </source>
</evidence>
<dbReference type="Pfam" id="PF03564">
    <property type="entry name" value="DUF1759"/>
    <property type="match status" value="1"/>
</dbReference>
<dbReference type="EMBL" id="JARQWQ010000072">
    <property type="protein sequence ID" value="KAK2554095.1"/>
    <property type="molecule type" value="Genomic_DNA"/>
</dbReference>
<evidence type="ECO:0000256" key="2">
    <source>
        <dbReference type="SAM" id="MobiDB-lite"/>
    </source>
</evidence>
<dbReference type="InterPro" id="IPR041588">
    <property type="entry name" value="Integrase_H2C2"/>
</dbReference>
<protein>
    <recommendedName>
        <fullName evidence="3">Integrase catalytic domain-containing protein</fullName>
    </recommendedName>
</protein>
<dbReference type="SUPFAM" id="SSF53098">
    <property type="entry name" value="Ribonuclease H-like"/>
    <property type="match status" value="1"/>
</dbReference>
<dbReference type="InterPro" id="IPR036397">
    <property type="entry name" value="RNaseH_sf"/>
</dbReference>
<dbReference type="InterPro" id="IPR005312">
    <property type="entry name" value="DUF1759"/>
</dbReference>
<keyword evidence="1" id="KW-0175">Coiled coil</keyword>
<dbReference type="Gene3D" id="1.10.340.70">
    <property type="match status" value="1"/>
</dbReference>
<gene>
    <name evidence="4" type="ORF">P5673_024441</name>
</gene>
<accession>A0AAD9Q4A4</accession>
<reference evidence="4" key="2">
    <citation type="journal article" date="2023" name="Science">
        <title>Genomic signatures of disease resistance in endangered staghorn corals.</title>
        <authorList>
            <person name="Vollmer S.V."/>
            <person name="Selwyn J.D."/>
            <person name="Despard B.A."/>
            <person name="Roesel C.L."/>
        </authorList>
    </citation>
    <scope>NUCLEOTIDE SEQUENCE</scope>
    <source>
        <strain evidence="4">K2</strain>
    </source>
</reference>
<dbReference type="InterPro" id="IPR008042">
    <property type="entry name" value="Retrotrans_Pao"/>
</dbReference>
<reference evidence="4" key="1">
    <citation type="journal article" date="2023" name="G3 (Bethesda)">
        <title>Whole genome assembly and annotation of the endangered Caribbean coral Acropora cervicornis.</title>
        <authorList>
            <person name="Selwyn J.D."/>
            <person name="Vollmer S.V."/>
        </authorList>
    </citation>
    <scope>NUCLEOTIDE SEQUENCE</scope>
    <source>
        <strain evidence="4">K2</strain>
    </source>
</reference>
<dbReference type="GO" id="GO:0015074">
    <property type="term" value="P:DNA integration"/>
    <property type="evidence" value="ECO:0007669"/>
    <property type="project" value="InterPro"/>
</dbReference>
<keyword evidence="5" id="KW-1185">Reference proteome</keyword>
<evidence type="ECO:0000259" key="3">
    <source>
        <dbReference type="PROSITE" id="PS50994"/>
    </source>
</evidence>
<evidence type="ECO:0000256" key="1">
    <source>
        <dbReference type="SAM" id="Coils"/>
    </source>
</evidence>
<proteinExistence type="predicted"/>
<organism evidence="4 5">
    <name type="scientific">Acropora cervicornis</name>
    <name type="common">Staghorn coral</name>
    <dbReference type="NCBI Taxonomy" id="6130"/>
    <lineage>
        <taxon>Eukaryota</taxon>
        <taxon>Metazoa</taxon>
        <taxon>Cnidaria</taxon>
        <taxon>Anthozoa</taxon>
        <taxon>Hexacorallia</taxon>
        <taxon>Scleractinia</taxon>
        <taxon>Astrocoeniina</taxon>
        <taxon>Acroporidae</taxon>
        <taxon>Acropora</taxon>
    </lineage>
</organism>
<dbReference type="Pfam" id="PF17921">
    <property type="entry name" value="Integrase_H2C2"/>
    <property type="match status" value="1"/>
</dbReference>
<dbReference type="InterPro" id="IPR043502">
    <property type="entry name" value="DNA/RNA_pol_sf"/>
</dbReference>
<dbReference type="InterPro" id="IPR012337">
    <property type="entry name" value="RNaseH-like_sf"/>
</dbReference>
<feature type="coiled-coil region" evidence="1">
    <location>
        <begin position="73"/>
        <end position="129"/>
    </location>
</feature>
<comment type="caution">
    <text evidence="4">The sequence shown here is derived from an EMBL/GenBank/DDBJ whole genome shotgun (WGS) entry which is preliminary data.</text>
</comment>
<dbReference type="Gene3D" id="3.10.10.10">
    <property type="entry name" value="HIV Type 1 Reverse Transcriptase, subunit A, domain 1"/>
    <property type="match status" value="1"/>
</dbReference>
<dbReference type="PANTHER" id="PTHR47331:SF1">
    <property type="entry name" value="GAG-LIKE PROTEIN"/>
    <property type="match status" value="1"/>
</dbReference>
<feature type="region of interest" description="Disordered" evidence="2">
    <location>
        <begin position="195"/>
        <end position="222"/>
    </location>
</feature>
<feature type="domain" description="Integrase catalytic" evidence="3">
    <location>
        <begin position="1644"/>
        <end position="1831"/>
    </location>
</feature>
<feature type="compositionally biased region" description="Basic and acidic residues" evidence="2">
    <location>
        <begin position="195"/>
        <end position="218"/>
    </location>
</feature>
<dbReference type="SUPFAM" id="SSF56672">
    <property type="entry name" value="DNA/RNA polymerases"/>
    <property type="match status" value="1"/>
</dbReference>
<evidence type="ECO:0000313" key="5">
    <source>
        <dbReference type="Proteomes" id="UP001249851"/>
    </source>
</evidence>
<dbReference type="Gene3D" id="3.30.420.10">
    <property type="entry name" value="Ribonuclease H-like superfamily/Ribonuclease H"/>
    <property type="match status" value="1"/>
</dbReference>
<sequence>MSFQDQQGVSPSQHGVYRRELMQKLKTSRSGYKGHVTRIEREIETSMAAGESEAVRVSSNSVSKASTRLTVKVKEAKVEEALAKLRLQQLKKKFELQQRRVTVMREEELLEVKSTIEQARLRVQILEEEDQSEEYFDRSHRLPPRATSDPEIKRYDQRTEVYSSVEPGLTPDMKSTIPSRPSRDYTYTRAELDPATSRHVDTHPDLDPATSRHVDTHPGFKPAMSRHIHVRSDFDLEPRMGSDTLRGHRDFDCVTPKLEREPTYGELGTDIDAGYSPYQGNLEWLLHQQQLMIGLQQQTFQTMASTIKQGFSLPKPDISKFDGNPLDYWNFVRSFDNGIAKNASDDGERLLYLLQYCTGAARDAIKSCLALDSAVGYRTARTLLEERFGHPYKIAAAHLKRITRGAPLKPYDQRGLLTFADQLRDCQNVLESIGYMDEINSADNLRNVIERLPFHLKVKWLEVADCLRENGLRPRIHHITEFVSKRGWRNDNPGVNQSSHNIFGKCVVCNGLHQLWNCEEFKRNPYAERIKTLRENKLCDNCFKVGRTARGCLQRSACYIEGCNKRHMTVIHPPQLSLPDHVYTNRSCEVEPSSCFARNRPNQSYAARYSVGSSRDAATHGHITEADVNTSGNFSTQSHAIGAGAKYHGSRNQPTSTRICLRIVPVRVHDNNSGRTLETYALLDNGSDVSLCDSELVKELDLQGERRDFLLTTQEKKDSAKSGLKLKLTISSLDGTSALEIQRVWTVDRLNVLSRSIPRAEDVQGWSHLSGIELPEIQNKDVRVHIGCNVPEAFWVMEERRGKREDGSDSRDEALLSQVEKFWKTDFVDTLSSTKLAMSVEDERALKLMEDSVVKVSGHYQVALPWRFQPPYLLNNRIAAEQRLQLLRNKFLRDEEFFRKYKDTINDYIAKGYARRVPDEQLDVIDKPLWYLPHHAVFHSRKPDKLRIVFDCATKFRGTSLNDQLMHDPDLTNNLFGVLNRFRQEAIALVSDIEGMFHQVKVDPKDYDALRFLWWQDGDLTQQPVEYRMVVHLFGSTSSPSCASFCLRKTALDNKGDFGHQVIDTVLKNFYVDDCLKTVSSKAVAVQLRIDLCHLLSRDGFRLTKWLCNDKDVLETIPKFERARSVLDLDLSNQNLPHERTLGVQWNMNSDTFTFKVEPKQKPFTRRGILSMTSSVYDPLGLVSPVIVPAKKLLQDLCQQKIGWDDEIALEELTRWKSWISGLPKLSQVAIPRHLRPADLSEVRSCHLHHFADASQVAYGAVAYVRFVSANRQIHCSFLTAKSRLAHVKPMTIPRLELSAAVLAVRIDRALREELELTIDKSVFWSDSTSVLQYIRNQGRRFRTFVANLLAVIRDGSQPTQWKYVPTSDNPADLVSRGASVEELIHQSRWFSGPKFLWKEESSLPTMPKTLKEISEGDPEIKKEVQIHFSSAQPLLDSMIQRYSSWYKLKRGVARLLQFIKSLQFRLRLTKNLTSLPDTWFPPKQLSVEDIKTAEIQLIKYVQRSSFPYIMAILKRETPARQQKSELKCSEPFGLIYKLRPWLDQSGILGVGGRLENAQIDYEAKHQTLLPYNHHVSCLIIMAHHELVGHFGTEYVLASLRQKYWIVKGRAMVRKVIGRCLICRRYNVRRGQQLMADLPSDRLTPDNPPFTHVAIDFFGPLYVKRGRSILKHYGCLFTCLTMRATHIEVTESLDTDSFINTLRRFISRTGCPRIIRSDNGTNLSAGEKEIRDAINTWNHQKIEKYLQQKDIQWKFNPPGASHMGGVWECVIRSVRKVIRCLTKEQLVSGEALRTLMTEIECILNGRPLTPSSHSPGDLEALTPNHLLLFRPNNTMPPGIFSKDDMYCRRRWRQIQYLSNVFWKRWLSEYLPTLQVD</sequence>
<dbReference type="InterPro" id="IPR001584">
    <property type="entry name" value="Integrase_cat-core"/>
</dbReference>
<name>A0AAD9Q4A4_ACRCE</name>
<dbReference type="CDD" id="cd01644">
    <property type="entry name" value="RT_pepA17"/>
    <property type="match status" value="1"/>
</dbReference>
<dbReference type="PROSITE" id="PS50994">
    <property type="entry name" value="INTEGRASE"/>
    <property type="match status" value="1"/>
</dbReference>
<dbReference type="Pfam" id="PF05380">
    <property type="entry name" value="Peptidase_A17"/>
    <property type="match status" value="1"/>
</dbReference>
<dbReference type="PANTHER" id="PTHR47331">
    <property type="entry name" value="PHD-TYPE DOMAIN-CONTAINING PROTEIN"/>
    <property type="match status" value="1"/>
</dbReference>
<dbReference type="InterPro" id="IPR043128">
    <property type="entry name" value="Rev_trsase/Diguanyl_cyclase"/>
</dbReference>